<dbReference type="Pfam" id="PF02171">
    <property type="entry name" value="Piwi"/>
    <property type="match status" value="1"/>
</dbReference>
<gene>
    <name evidence="2" type="ORF">DERF_007704</name>
</gene>
<accession>A0A922L8C0</accession>
<feature type="domain" description="Piwi" evidence="1">
    <location>
        <begin position="316"/>
        <end position="614"/>
    </location>
</feature>
<protein>
    <recommendedName>
        <fullName evidence="1">Piwi domain-containing protein</fullName>
    </recommendedName>
</protein>
<dbReference type="SUPFAM" id="SSF53098">
    <property type="entry name" value="Ribonuclease H-like"/>
    <property type="match status" value="1"/>
</dbReference>
<dbReference type="Gene3D" id="3.30.420.10">
    <property type="entry name" value="Ribonuclease H-like superfamily/Ribonuclease H"/>
    <property type="match status" value="1"/>
</dbReference>
<dbReference type="GO" id="GO:0003676">
    <property type="term" value="F:nucleic acid binding"/>
    <property type="evidence" value="ECO:0007669"/>
    <property type="project" value="InterPro"/>
</dbReference>
<sequence length="657" mass="77791">MDLETNYFPISFVNIPIHKFEYWVLPKISDIELSKLINEFSRNFLNLFYGCFYENGFIYIPNNNMIQQLYDKQIEFRHNNYRLILNKIVTFKSFESSDIDMKKIIEFRYTQKRKKITSLFCIERINLNEYPVQSICVGFRLNIMMMRNMLLMNITRSVIASNYRGNVINVYNLPRVRDLFIKKSNIDLKSYFKYIIQCSKEISECLSDYGIQLSSTPLKTTGYKLSKPKLLPENDEHKPFYMIPPKSMDWVLYIFDENFNALKMDQFKFLFYERAKFYGINLKSCPDSSFIQVKNATDIRDIISDMKQKMTIDFALFGICRGSKLDNFEIYELIKYYGNTVYGIVNQVFCTDNLDPNNRYMDSLIMKICMKIGGQPNIVHPYHWNRFPFDPDTTMIVGIDDFVKTFQRIKLNFISFVGTVDDIFIRYISEIRIFRKLDDSVYESMFANLLDEYQKRNDYFPTTIIIFQKFPMGDFKKVLTSKSLNNVKLTVIYVDKFTSSHFMPSTMTSSSSCLNEEISNHNGTSVNMNFLYPNLNDNLLKEFIINIKSPTFDIEQEQNQQYLKPSLYTIFLDDCNFTLEQLQDICFTMCHYYYNYFGCSTIPAPMEYAYRFARDACSRFAVQSVDLPSSEQSTIDEMIEYFHQNSTIHDNLEYSIF</sequence>
<dbReference type="AlphaFoldDB" id="A0A922L8C0"/>
<evidence type="ECO:0000259" key="1">
    <source>
        <dbReference type="PROSITE" id="PS50822"/>
    </source>
</evidence>
<dbReference type="InterPro" id="IPR003165">
    <property type="entry name" value="Piwi"/>
</dbReference>
<keyword evidence="3" id="KW-1185">Reference proteome</keyword>
<dbReference type="PROSITE" id="PS50822">
    <property type="entry name" value="PIWI"/>
    <property type="match status" value="1"/>
</dbReference>
<organism evidence="2 3">
    <name type="scientific">Dermatophagoides farinae</name>
    <name type="common">American house dust mite</name>
    <dbReference type="NCBI Taxonomy" id="6954"/>
    <lineage>
        <taxon>Eukaryota</taxon>
        <taxon>Metazoa</taxon>
        <taxon>Ecdysozoa</taxon>
        <taxon>Arthropoda</taxon>
        <taxon>Chelicerata</taxon>
        <taxon>Arachnida</taxon>
        <taxon>Acari</taxon>
        <taxon>Acariformes</taxon>
        <taxon>Sarcoptiformes</taxon>
        <taxon>Astigmata</taxon>
        <taxon>Psoroptidia</taxon>
        <taxon>Analgoidea</taxon>
        <taxon>Pyroglyphidae</taxon>
        <taxon>Dermatophagoidinae</taxon>
        <taxon>Dermatophagoides</taxon>
    </lineage>
</organism>
<dbReference type="InterPro" id="IPR036397">
    <property type="entry name" value="RNaseH_sf"/>
</dbReference>
<dbReference type="InterPro" id="IPR012337">
    <property type="entry name" value="RNaseH-like_sf"/>
</dbReference>
<dbReference type="PANTHER" id="PTHR22891">
    <property type="entry name" value="EUKARYOTIC TRANSLATION INITIATION FACTOR 2C"/>
    <property type="match status" value="1"/>
</dbReference>
<proteinExistence type="predicted"/>
<evidence type="ECO:0000313" key="3">
    <source>
        <dbReference type="Proteomes" id="UP000790347"/>
    </source>
</evidence>
<dbReference type="SMART" id="SM00950">
    <property type="entry name" value="Piwi"/>
    <property type="match status" value="1"/>
</dbReference>
<dbReference type="EMBL" id="ASGP02000003">
    <property type="protein sequence ID" value="KAH9517002.1"/>
    <property type="molecule type" value="Genomic_DNA"/>
</dbReference>
<dbReference type="Gene3D" id="3.40.50.2300">
    <property type="match status" value="1"/>
</dbReference>
<dbReference type="Proteomes" id="UP000790347">
    <property type="component" value="Unassembled WGS sequence"/>
</dbReference>
<reference evidence="2" key="2">
    <citation type="journal article" date="2022" name="Res Sq">
        <title>Comparative Genomics Reveals Insights into the Divergent Evolution of Astigmatic Mites and Household Pest Adaptations.</title>
        <authorList>
            <person name="Xiong Q."/>
            <person name="Wan A.T.-Y."/>
            <person name="Liu X.-Y."/>
            <person name="Fung C.S.-H."/>
            <person name="Xiao X."/>
            <person name="Malainual N."/>
            <person name="Hou J."/>
            <person name="Wang L."/>
            <person name="Wang M."/>
            <person name="Yang K."/>
            <person name="Cui Y."/>
            <person name="Leung E."/>
            <person name="Nong W."/>
            <person name="Shin S.-K."/>
            <person name="Au S."/>
            <person name="Jeong K.Y."/>
            <person name="Chew F.T."/>
            <person name="Hui J."/>
            <person name="Leung T.F."/>
            <person name="Tungtrongchitr A."/>
            <person name="Zhong N."/>
            <person name="Liu Z."/>
            <person name="Tsui S."/>
        </authorList>
    </citation>
    <scope>NUCLEOTIDE SEQUENCE</scope>
    <source>
        <strain evidence="2">Derf</strain>
        <tissue evidence="2">Whole organism</tissue>
    </source>
</reference>
<comment type="caution">
    <text evidence="2">The sequence shown here is derived from an EMBL/GenBank/DDBJ whole genome shotgun (WGS) entry which is preliminary data.</text>
</comment>
<name>A0A922L8C0_DERFA</name>
<reference evidence="2" key="1">
    <citation type="submission" date="2013-05" db="EMBL/GenBank/DDBJ databases">
        <authorList>
            <person name="Yim A.K.Y."/>
            <person name="Chan T.F."/>
            <person name="Ji K.M."/>
            <person name="Liu X.Y."/>
            <person name="Zhou J.W."/>
            <person name="Li R.Q."/>
            <person name="Yang K.Y."/>
            <person name="Li J."/>
            <person name="Li M."/>
            <person name="Law P.T.W."/>
            <person name="Wu Y.L."/>
            <person name="Cai Z.L."/>
            <person name="Qin H."/>
            <person name="Bao Y."/>
            <person name="Leung R.K.K."/>
            <person name="Ng P.K.S."/>
            <person name="Zou J."/>
            <person name="Zhong X.J."/>
            <person name="Ran P.X."/>
            <person name="Zhong N.S."/>
            <person name="Liu Z.G."/>
            <person name="Tsui S.K.W."/>
        </authorList>
    </citation>
    <scope>NUCLEOTIDE SEQUENCE</scope>
    <source>
        <strain evidence="2">Derf</strain>
        <tissue evidence="2">Whole organism</tissue>
    </source>
</reference>
<evidence type="ECO:0000313" key="2">
    <source>
        <dbReference type="EMBL" id="KAH9517002.1"/>
    </source>
</evidence>